<dbReference type="RefSeq" id="WP_088757190.1">
    <property type="nucleotide sequence ID" value="NZ_NJGV01000027.1"/>
</dbReference>
<dbReference type="InterPro" id="IPR003593">
    <property type="entry name" value="AAA+_ATPase"/>
</dbReference>
<dbReference type="Proteomes" id="UP000214747">
    <property type="component" value="Unassembled WGS sequence"/>
</dbReference>
<gene>
    <name evidence="3" type="ORF">CEJ45_22020</name>
</gene>
<dbReference type="Gene3D" id="3.30.230.10">
    <property type="match status" value="1"/>
</dbReference>
<dbReference type="InterPro" id="IPR025158">
    <property type="entry name" value="Mg_chelat-rel_C"/>
</dbReference>
<comment type="caution">
    <text evidence="3">The sequence shown here is derived from an EMBL/GenBank/DDBJ whole genome shotgun (WGS) entry which is preliminary data.</text>
</comment>
<dbReference type="SMART" id="SM00382">
    <property type="entry name" value="AAA"/>
    <property type="match status" value="1"/>
</dbReference>
<keyword evidence="3" id="KW-0645">Protease</keyword>
<dbReference type="InterPro" id="IPR020568">
    <property type="entry name" value="Ribosomal_Su5_D2-typ_SF"/>
</dbReference>
<dbReference type="Pfam" id="PF13335">
    <property type="entry name" value="Mg_chelatase_C"/>
    <property type="match status" value="1"/>
</dbReference>
<reference evidence="3 4" key="1">
    <citation type="journal article" date="2010" name="Int. J. Syst. Evol. Microbiol.">
        <title>Reclassification of Herbaspirillum putei as a later heterotypic synonym of Herbaspirillum huttiense, with the description of H. huttiense subsp. huttiense subsp. nov. and H. huttiense subsp. putei subsp. nov., comb. nov., and description of Herbaspirillum aquaticum sp. nov.</title>
        <authorList>
            <person name="Dobritsa A.P."/>
            <person name="Reddy M.C."/>
            <person name="Samadpour M."/>
        </authorList>
    </citation>
    <scope>NUCLEOTIDE SEQUENCE [LARGE SCALE GENOMIC DNA]</scope>
    <source>
        <strain evidence="3 4">IEH 4430</strain>
    </source>
</reference>
<name>A0A225SNS3_9BURK</name>
<dbReference type="PANTHER" id="PTHR32039:SF7">
    <property type="entry name" value="COMPETENCE PROTEIN COMM"/>
    <property type="match status" value="1"/>
</dbReference>
<dbReference type="InterPro" id="IPR027417">
    <property type="entry name" value="P-loop_NTPase"/>
</dbReference>
<comment type="similarity">
    <text evidence="1">Belongs to the Mg-chelatase subunits D/I family. ComM subfamily.</text>
</comment>
<feature type="domain" description="AAA+ ATPase" evidence="2">
    <location>
        <begin position="218"/>
        <end position="399"/>
    </location>
</feature>
<dbReference type="GO" id="GO:0006508">
    <property type="term" value="P:proteolysis"/>
    <property type="evidence" value="ECO:0007669"/>
    <property type="project" value="UniProtKB-KW"/>
</dbReference>
<dbReference type="PANTHER" id="PTHR32039">
    <property type="entry name" value="MAGNESIUM-CHELATASE SUBUNIT CHLI"/>
    <property type="match status" value="1"/>
</dbReference>
<dbReference type="EMBL" id="NJGV01000027">
    <property type="protein sequence ID" value="OWY32362.1"/>
    <property type="molecule type" value="Genomic_DNA"/>
</dbReference>
<dbReference type="InterPro" id="IPR045006">
    <property type="entry name" value="CHLI-like"/>
</dbReference>
<dbReference type="Gene3D" id="3.40.50.300">
    <property type="entry name" value="P-loop containing nucleotide triphosphate hydrolases"/>
    <property type="match status" value="1"/>
</dbReference>
<keyword evidence="3" id="KW-0378">Hydrolase</keyword>
<sequence length="507" mass="54614">MSLAVLRSRALAGMSAPPVTVEVHLANGLPAFTIVGLPEAEVKEARDRVRAALQNARFEFPARRITVNLAPADLPKESGRFDLAIAVGILAASEQIPADRLDAHEYAGELSLSGQLLPIRGALAMTCAMQRDSQGDDPPRSFILPAANADEAARVPQAQILPAGSLLEVCTHFSSRDAAGRLQQHVPRATCSVVPYPDFSDIKGQLQARRAMEVAAAGQHSMLLVGPPGAGKSMLAARFPGILPPMTQEEALESAAVQSLSGGFDIARWRQRPYRAPHHTASAVALVGGGSTPRPGEISLAHHGVLFLDEIAEYPRSVLDVLRQPMESGHIVISRAARQAQFPARFQLIAAMNPCPCGLYGDPSGRCRCTPELVKRYQARLSGPLLDRIDMQLHVNALSPAELALQQPGETSAAIAERVARAFERQRQRQGKPNSLLSGGEIDRHCQHDAAAAHLLQAAMLRLNWSARSYHRVLKLARTVADLAGSDMITQAHVAEAVQYRRMLATH</sequence>
<evidence type="ECO:0000259" key="2">
    <source>
        <dbReference type="SMART" id="SM00382"/>
    </source>
</evidence>
<proteinExistence type="inferred from homology"/>
<organism evidence="3 4">
    <name type="scientific">Herbaspirillum aquaticum</name>
    <dbReference type="NCBI Taxonomy" id="568783"/>
    <lineage>
        <taxon>Bacteria</taxon>
        <taxon>Pseudomonadati</taxon>
        <taxon>Pseudomonadota</taxon>
        <taxon>Betaproteobacteria</taxon>
        <taxon>Burkholderiales</taxon>
        <taxon>Oxalobacteraceae</taxon>
        <taxon>Herbaspirillum</taxon>
    </lineage>
</organism>
<dbReference type="AlphaFoldDB" id="A0A225SNS3"/>
<dbReference type="InterPro" id="IPR000523">
    <property type="entry name" value="Mg_chelatse_chII-like_cat_dom"/>
</dbReference>
<evidence type="ECO:0000256" key="1">
    <source>
        <dbReference type="ARBA" id="ARBA00006354"/>
    </source>
</evidence>
<evidence type="ECO:0000313" key="4">
    <source>
        <dbReference type="Proteomes" id="UP000214747"/>
    </source>
</evidence>
<evidence type="ECO:0000313" key="3">
    <source>
        <dbReference type="EMBL" id="OWY32362.1"/>
    </source>
</evidence>
<dbReference type="Pfam" id="PF13541">
    <property type="entry name" value="ChlI"/>
    <property type="match status" value="1"/>
</dbReference>
<dbReference type="InterPro" id="IPR004482">
    <property type="entry name" value="Mg_chelat-rel"/>
</dbReference>
<dbReference type="GO" id="GO:0008233">
    <property type="term" value="F:peptidase activity"/>
    <property type="evidence" value="ECO:0007669"/>
    <property type="project" value="UniProtKB-KW"/>
</dbReference>
<dbReference type="GO" id="GO:0005524">
    <property type="term" value="F:ATP binding"/>
    <property type="evidence" value="ECO:0007669"/>
    <property type="project" value="InterPro"/>
</dbReference>
<keyword evidence="4" id="KW-1185">Reference proteome</keyword>
<dbReference type="NCBIfam" id="NF007365">
    <property type="entry name" value="PRK09862.1"/>
    <property type="match status" value="1"/>
</dbReference>
<dbReference type="SUPFAM" id="SSF54211">
    <property type="entry name" value="Ribosomal protein S5 domain 2-like"/>
    <property type="match status" value="1"/>
</dbReference>
<dbReference type="InterPro" id="IPR014721">
    <property type="entry name" value="Ribsml_uS5_D2-typ_fold_subgr"/>
</dbReference>
<dbReference type="Pfam" id="PF01078">
    <property type="entry name" value="Mg_chelatase"/>
    <property type="match status" value="1"/>
</dbReference>
<protein>
    <submittedName>
        <fullName evidence="3">ATP-dependent protease</fullName>
    </submittedName>
</protein>
<dbReference type="NCBIfam" id="TIGR00368">
    <property type="entry name" value="YifB family Mg chelatase-like AAA ATPase"/>
    <property type="match status" value="1"/>
</dbReference>
<dbReference type="SUPFAM" id="SSF52540">
    <property type="entry name" value="P-loop containing nucleoside triphosphate hydrolases"/>
    <property type="match status" value="1"/>
</dbReference>
<accession>A0A225SNS3</accession>